<dbReference type="AlphaFoldDB" id="A0AAV8SQP1"/>
<dbReference type="Gene3D" id="1.10.2020.20">
    <property type="match status" value="1"/>
</dbReference>
<reference evidence="12 13" key="1">
    <citation type="submission" date="2021-09" db="EMBL/GenBank/DDBJ databases">
        <title>Genomic insights and catalytic innovation underlie evolution of tropane alkaloids biosynthesis.</title>
        <authorList>
            <person name="Wang Y.-J."/>
            <person name="Tian T."/>
            <person name="Huang J.-P."/>
            <person name="Huang S.-X."/>
        </authorList>
    </citation>
    <scope>NUCLEOTIDE SEQUENCE [LARGE SCALE GENOMIC DNA]</scope>
    <source>
        <strain evidence="12">KIB-2018</strain>
        <tissue evidence="12">Leaf</tissue>
    </source>
</reference>
<dbReference type="Pfam" id="PF00320">
    <property type="entry name" value="GATA"/>
    <property type="match status" value="1"/>
</dbReference>
<dbReference type="Pfam" id="PF13919">
    <property type="entry name" value="ASXH"/>
    <property type="match status" value="1"/>
</dbReference>
<organism evidence="12 13">
    <name type="scientific">Erythroxylum novogranatense</name>
    <dbReference type="NCBI Taxonomy" id="1862640"/>
    <lineage>
        <taxon>Eukaryota</taxon>
        <taxon>Viridiplantae</taxon>
        <taxon>Streptophyta</taxon>
        <taxon>Embryophyta</taxon>
        <taxon>Tracheophyta</taxon>
        <taxon>Spermatophyta</taxon>
        <taxon>Magnoliopsida</taxon>
        <taxon>eudicotyledons</taxon>
        <taxon>Gunneridae</taxon>
        <taxon>Pentapetalae</taxon>
        <taxon>rosids</taxon>
        <taxon>fabids</taxon>
        <taxon>Malpighiales</taxon>
        <taxon>Erythroxylaceae</taxon>
        <taxon>Erythroxylum</taxon>
    </lineage>
</organism>
<dbReference type="Proteomes" id="UP001159364">
    <property type="component" value="Linkage Group LG09"/>
</dbReference>
<dbReference type="PANTHER" id="PTHR46855">
    <property type="entry name" value="OSJNBB0038F03.10 PROTEIN"/>
    <property type="match status" value="1"/>
</dbReference>
<dbReference type="PANTHER" id="PTHR46855:SF1">
    <property type="entry name" value="GATA TRANSCRIPTION FACTOR 26"/>
    <property type="match status" value="1"/>
</dbReference>
<evidence type="ECO:0000256" key="8">
    <source>
        <dbReference type="ARBA" id="ARBA00023242"/>
    </source>
</evidence>
<keyword evidence="13" id="KW-1185">Reference proteome</keyword>
<keyword evidence="5" id="KW-0805">Transcription regulation</keyword>
<evidence type="ECO:0000256" key="5">
    <source>
        <dbReference type="ARBA" id="ARBA00023015"/>
    </source>
</evidence>
<proteinExistence type="predicted"/>
<name>A0AAV8SQP1_9ROSI</name>
<keyword evidence="8" id="KW-0539">Nucleus</keyword>
<dbReference type="SMART" id="SM00401">
    <property type="entry name" value="ZnF_GATA"/>
    <property type="match status" value="1"/>
</dbReference>
<evidence type="ECO:0000259" key="10">
    <source>
        <dbReference type="PROSITE" id="PS50114"/>
    </source>
</evidence>
<evidence type="ECO:0000256" key="6">
    <source>
        <dbReference type="ARBA" id="ARBA00023125"/>
    </source>
</evidence>
<dbReference type="GO" id="GO:0008270">
    <property type="term" value="F:zinc ion binding"/>
    <property type="evidence" value="ECO:0007669"/>
    <property type="project" value="UniProtKB-KW"/>
</dbReference>
<dbReference type="GO" id="GO:0005634">
    <property type="term" value="C:nucleus"/>
    <property type="evidence" value="ECO:0007669"/>
    <property type="project" value="UniProtKB-SubCell"/>
</dbReference>
<evidence type="ECO:0000256" key="9">
    <source>
        <dbReference type="PROSITE-ProRule" id="PRU00094"/>
    </source>
</evidence>
<evidence type="ECO:0000313" key="13">
    <source>
        <dbReference type="Proteomes" id="UP001159364"/>
    </source>
</evidence>
<keyword evidence="4" id="KW-0862">Zinc</keyword>
<protein>
    <recommendedName>
        <fullName evidence="14">GATA transcription factor</fullName>
    </recommendedName>
</protein>
<feature type="domain" description="DEUBAD" evidence="11">
    <location>
        <begin position="296"/>
        <end position="405"/>
    </location>
</feature>
<dbReference type="InterPro" id="IPR028020">
    <property type="entry name" value="ASX_DEUBAD_dom"/>
</dbReference>
<dbReference type="EMBL" id="JAIWQS010000009">
    <property type="protein sequence ID" value="KAJ8754293.1"/>
    <property type="molecule type" value="Genomic_DNA"/>
</dbReference>
<keyword evidence="7" id="KW-0804">Transcription</keyword>
<dbReference type="Gene3D" id="3.30.50.10">
    <property type="entry name" value="Erythroid Transcription Factor GATA-1, subunit A"/>
    <property type="match status" value="1"/>
</dbReference>
<evidence type="ECO:0000259" key="11">
    <source>
        <dbReference type="PROSITE" id="PS51916"/>
    </source>
</evidence>
<evidence type="ECO:0000256" key="2">
    <source>
        <dbReference type="ARBA" id="ARBA00022723"/>
    </source>
</evidence>
<evidence type="ECO:0000256" key="7">
    <source>
        <dbReference type="ARBA" id="ARBA00023163"/>
    </source>
</evidence>
<dbReference type="PROSITE" id="PS00344">
    <property type="entry name" value="GATA_ZN_FINGER_1"/>
    <property type="match status" value="1"/>
</dbReference>
<comment type="subcellular location">
    <subcellularLocation>
        <location evidence="1">Nucleus</location>
    </subcellularLocation>
</comment>
<accession>A0AAV8SQP1</accession>
<evidence type="ECO:0000256" key="1">
    <source>
        <dbReference type="ARBA" id="ARBA00004123"/>
    </source>
</evidence>
<comment type="caution">
    <text evidence="12">The sequence shown here is derived from an EMBL/GenBank/DDBJ whole genome shotgun (WGS) entry which is preliminary data.</text>
</comment>
<keyword evidence="2" id="KW-0479">Metal-binding</keyword>
<keyword evidence="6" id="KW-0238">DNA-binding</keyword>
<evidence type="ECO:0008006" key="14">
    <source>
        <dbReference type="Google" id="ProtNLM"/>
    </source>
</evidence>
<sequence>MGKQGPCYHCGVTNTPLWRNGPPEKPVLCNACGSRWRTKGTLTNYTPLHARADVDDYEDNRATRMKNMSINKSKEVKQLKRKPNHDSGVVGVVNPDYNQGYQKALDEDTSNRSSSGSAISNSESCAQCGSGDASDLTGQAQSIVWDAMVPSKKRTCVNRPKQSPVEKLAKDLHTILYEQQSSCVSGSCVEDLLLESETPMFSVEIGHGSVLIRNPSSVARDEESEASSLSVENKQYSTNEAYSHFMSHPIYSESKSISRAYSVVGKYTSPFELGMQLEELKRDKPLPEKFQIRGNLVSILCNVDLNDILTFEEFSRNLSTEEQQQLLKYLPPVDTAKLPDSLKNMFDSPQFKEDMDVYQQMLAEGVFDLSLSGAKPEDCMAVKMLALSNLSKSKWVESYRELKKCTVGSVKLLVAKEPNGIARNSYTAVKKECEKLILKLPEGIAIKSPKRFVTKATYENKDLVDNDGSCFSPRSLFTMPPDGGSLMLDSLPFVDANSDQDLLLDVPSNGSFPQAELLHPTVNFGLQASISSSSVYPRLVGP</sequence>
<evidence type="ECO:0000313" key="12">
    <source>
        <dbReference type="EMBL" id="KAJ8754293.1"/>
    </source>
</evidence>
<dbReference type="InterPro" id="IPR044867">
    <property type="entry name" value="DEUBAD_dom"/>
</dbReference>
<dbReference type="GO" id="GO:0006355">
    <property type="term" value="P:regulation of DNA-templated transcription"/>
    <property type="evidence" value="ECO:0007669"/>
    <property type="project" value="InterPro"/>
</dbReference>
<dbReference type="CDD" id="cd00202">
    <property type="entry name" value="ZnF_GATA"/>
    <property type="match status" value="1"/>
</dbReference>
<evidence type="ECO:0000256" key="4">
    <source>
        <dbReference type="ARBA" id="ARBA00022833"/>
    </source>
</evidence>
<dbReference type="SUPFAM" id="SSF57716">
    <property type="entry name" value="Glucocorticoid receptor-like (DNA-binding domain)"/>
    <property type="match status" value="1"/>
</dbReference>
<feature type="domain" description="GATA-type" evidence="10">
    <location>
        <begin position="7"/>
        <end position="40"/>
    </location>
</feature>
<dbReference type="InterPro" id="IPR038108">
    <property type="entry name" value="RPN13_DEUBAD_sf"/>
</dbReference>
<dbReference type="PROSITE" id="PS50114">
    <property type="entry name" value="GATA_ZN_FINGER_2"/>
    <property type="match status" value="1"/>
</dbReference>
<evidence type="ECO:0000256" key="3">
    <source>
        <dbReference type="ARBA" id="ARBA00022771"/>
    </source>
</evidence>
<dbReference type="InterPro" id="IPR000679">
    <property type="entry name" value="Znf_GATA"/>
</dbReference>
<dbReference type="PROSITE" id="PS51916">
    <property type="entry name" value="DEUBAD"/>
    <property type="match status" value="1"/>
</dbReference>
<gene>
    <name evidence="12" type="ORF">K2173_002744</name>
</gene>
<dbReference type="GO" id="GO:0043565">
    <property type="term" value="F:sequence-specific DNA binding"/>
    <property type="evidence" value="ECO:0007669"/>
    <property type="project" value="InterPro"/>
</dbReference>
<dbReference type="InterPro" id="IPR013088">
    <property type="entry name" value="Znf_NHR/GATA"/>
</dbReference>
<keyword evidence="3 9" id="KW-0863">Zinc-finger</keyword>
<dbReference type="InterPro" id="IPR044589">
    <property type="entry name" value="GATA26/27"/>
</dbReference>